<dbReference type="InterPro" id="IPR051816">
    <property type="entry name" value="Glycosyl_Hydrolase_31"/>
</dbReference>
<dbReference type="AlphaFoldDB" id="A0A1V9FS13"/>
<dbReference type="EMBL" id="LVYD01000058">
    <property type="protein sequence ID" value="OQP61179.1"/>
    <property type="molecule type" value="Genomic_DNA"/>
</dbReference>
<dbReference type="Proteomes" id="UP000192796">
    <property type="component" value="Unassembled WGS sequence"/>
</dbReference>
<feature type="domain" description="DUF5110" evidence="6">
    <location>
        <begin position="697"/>
        <end position="764"/>
    </location>
</feature>
<evidence type="ECO:0000259" key="4">
    <source>
        <dbReference type="Pfam" id="PF01055"/>
    </source>
</evidence>
<dbReference type="OrthoDB" id="176168at2"/>
<dbReference type="PANTHER" id="PTHR43863">
    <property type="entry name" value="HYDROLASE, PUTATIVE (AFU_ORTHOLOGUE AFUA_1G03140)-RELATED"/>
    <property type="match status" value="1"/>
</dbReference>
<dbReference type="SUPFAM" id="SSF51011">
    <property type="entry name" value="Glycosyl hydrolase domain"/>
    <property type="match status" value="1"/>
</dbReference>
<dbReference type="Gene3D" id="2.60.40.1180">
    <property type="entry name" value="Golgi alpha-mannosidase II"/>
    <property type="match status" value="2"/>
</dbReference>
<dbReference type="Pfam" id="PF01055">
    <property type="entry name" value="Glyco_hydro_31_2nd"/>
    <property type="match status" value="1"/>
</dbReference>
<dbReference type="GO" id="GO:0005975">
    <property type="term" value="P:carbohydrate metabolic process"/>
    <property type="evidence" value="ECO:0007669"/>
    <property type="project" value="InterPro"/>
</dbReference>
<dbReference type="Pfam" id="PF13802">
    <property type="entry name" value="Gal_mutarotas_2"/>
    <property type="match status" value="1"/>
</dbReference>
<gene>
    <name evidence="8" type="ORF">A3860_05540</name>
</gene>
<feature type="chain" id="PRO_5010728818" evidence="3">
    <location>
        <begin position="23"/>
        <end position="793"/>
    </location>
</feature>
<dbReference type="SUPFAM" id="SSF74650">
    <property type="entry name" value="Galactose mutarotase-like"/>
    <property type="match status" value="1"/>
</dbReference>
<dbReference type="InterPro" id="IPR011013">
    <property type="entry name" value="Gal_mutarotase_sf_dom"/>
</dbReference>
<feature type="domain" description="Glycoside hydrolase family 31 TIM barrel" evidence="4">
    <location>
        <begin position="241"/>
        <end position="570"/>
    </location>
</feature>
<dbReference type="InterPro" id="IPR048395">
    <property type="entry name" value="Glyco_hydro_31_C"/>
</dbReference>
<feature type="domain" description="Glycoside hydrolase family 31 N-terminal" evidence="5">
    <location>
        <begin position="41"/>
        <end position="199"/>
    </location>
</feature>
<dbReference type="GO" id="GO:0030246">
    <property type="term" value="F:carbohydrate binding"/>
    <property type="evidence" value="ECO:0007669"/>
    <property type="project" value="InterPro"/>
</dbReference>
<proteinExistence type="inferred from homology"/>
<keyword evidence="3" id="KW-0732">Signal</keyword>
<keyword evidence="2" id="KW-0326">Glycosidase</keyword>
<feature type="domain" description="Glycosyl hydrolase family 31 C-terminal" evidence="7">
    <location>
        <begin position="578"/>
        <end position="680"/>
    </location>
</feature>
<dbReference type="InterPro" id="IPR013780">
    <property type="entry name" value="Glyco_hydro_b"/>
</dbReference>
<evidence type="ECO:0000256" key="2">
    <source>
        <dbReference type="RuleBase" id="RU361185"/>
    </source>
</evidence>
<dbReference type="Pfam" id="PF21365">
    <property type="entry name" value="Glyco_hydro_31_3rd"/>
    <property type="match status" value="1"/>
</dbReference>
<reference evidence="8 9" key="1">
    <citation type="submission" date="2016-03" db="EMBL/GenBank/DDBJ databases">
        <title>Niastella vici sp. nov., isolated from farmland soil.</title>
        <authorList>
            <person name="Chen L."/>
            <person name="Wang D."/>
            <person name="Yang S."/>
            <person name="Wang G."/>
        </authorList>
    </citation>
    <scope>NUCLEOTIDE SEQUENCE [LARGE SCALE GENOMIC DNA]</scope>
    <source>
        <strain evidence="8 9">DJ57</strain>
    </source>
</reference>
<evidence type="ECO:0000259" key="7">
    <source>
        <dbReference type="Pfam" id="PF21365"/>
    </source>
</evidence>
<dbReference type="RefSeq" id="WP_081151576.1">
    <property type="nucleotide sequence ID" value="NZ_LVYD01000058.1"/>
</dbReference>
<dbReference type="Gene3D" id="3.20.20.80">
    <property type="entry name" value="Glycosidases"/>
    <property type="match status" value="1"/>
</dbReference>
<comment type="caution">
    <text evidence="8">The sequence shown here is derived from an EMBL/GenBank/DDBJ whole genome shotgun (WGS) entry which is preliminary data.</text>
</comment>
<keyword evidence="9" id="KW-1185">Reference proteome</keyword>
<keyword evidence="2" id="KW-0378">Hydrolase</keyword>
<dbReference type="InterPro" id="IPR017853">
    <property type="entry name" value="GH"/>
</dbReference>
<evidence type="ECO:0000256" key="3">
    <source>
        <dbReference type="SAM" id="SignalP"/>
    </source>
</evidence>
<dbReference type="CDD" id="cd14752">
    <property type="entry name" value="GH31_N"/>
    <property type="match status" value="1"/>
</dbReference>
<dbReference type="InterPro" id="IPR033403">
    <property type="entry name" value="DUF5110"/>
</dbReference>
<evidence type="ECO:0000313" key="9">
    <source>
        <dbReference type="Proteomes" id="UP000192796"/>
    </source>
</evidence>
<dbReference type="STRING" id="1703345.A3860_05540"/>
<dbReference type="PANTHER" id="PTHR43863:SF2">
    <property type="entry name" value="MALTASE-GLUCOAMYLASE"/>
    <property type="match status" value="1"/>
</dbReference>
<dbReference type="CDD" id="cd06591">
    <property type="entry name" value="GH31_xylosidase_XylS"/>
    <property type="match status" value="1"/>
</dbReference>
<organism evidence="8 9">
    <name type="scientific">Niastella vici</name>
    <dbReference type="NCBI Taxonomy" id="1703345"/>
    <lineage>
        <taxon>Bacteria</taxon>
        <taxon>Pseudomonadati</taxon>
        <taxon>Bacteroidota</taxon>
        <taxon>Chitinophagia</taxon>
        <taxon>Chitinophagales</taxon>
        <taxon>Chitinophagaceae</taxon>
        <taxon>Niastella</taxon>
    </lineage>
</organism>
<evidence type="ECO:0000259" key="5">
    <source>
        <dbReference type="Pfam" id="PF13802"/>
    </source>
</evidence>
<accession>A0A1V9FS13</accession>
<dbReference type="GO" id="GO:0004553">
    <property type="term" value="F:hydrolase activity, hydrolyzing O-glycosyl compounds"/>
    <property type="evidence" value="ECO:0007669"/>
    <property type="project" value="InterPro"/>
</dbReference>
<evidence type="ECO:0000313" key="8">
    <source>
        <dbReference type="EMBL" id="OQP61179.1"/>
    </source>
</evidence>
<dbReference type="InterPro" id="IPR025887">
    <property type="entry name" value="Glyco_hydro_31_N_dom"/>
</dbReference>
<feature type="signal peptide" evidence="3">
    <location>
        <begin position="1"/>
        <end position="22"/>
    </location>
</feature>
<protein>
    <submittedName>
        <fullName evidence="8">Xylosidase</fullName>
    </submittedName>
</protein>
<evidence type="ECO:0000256" key="1">
    <source>
        <dbReference type="ARBA" id="ARBA00007806"/>
    </source>
</evidence>
<dbReference type="InterPro" id="IPR000322">
    <property type="entry name" value="Glyco_hydro_31_TIM"/>
</dbReference>
<evidence type="ECO:0000259" key="6">
    <source>
        <dbReference type="Pfam" id="PF17137"/>
    </source>
</evidence>
<name>A0A1V9FS13_9BACT</name>
<comment type="similarity">
    <text evidence="1 2">Belongs to the glycosyl hydrolase 31 family.</text>
</comment>
<sequence length="793" mass="90671">MNKKRIILFSFLLAGLHVTSWSQSYQKTDNGIKARIQGTDVEVQFYTPQIVRIIKAPAGSTAMEKSLAVIAAPQKKLRLVIGEEKDELTVLTQSVVVKLNRQTAAIRFYDKNAALLLKEKENGTHFSPSADPPLYDVVQTFQLEGGESIYGLGQHQSGVMDQRGQQLLLKQNNMQIAVPFFQSIKGYGVLWDNNSTTHFKDDADGTSFQSEVGAGVDYYFIQGGNADKVIAGYRQLTGEAPLFPRWTLGYWQSRERYKSQYETNEVVRKYRELHVPLDGIVQDWQYWGEDESYWNSTEFGNPRFPEPKKMVDSVHDHHAHIIISVWPSFGNKTKIYEAFKQQNLLFGKYVTWPINENVEVYDAFNPHARDIYWSYMNKNIFSIGIDGWWLDSTEPDHFKDKESDEAYQTFLGAYRKVRNAFPLIHTGGVYKHQREVTGNKRVFILARSAFSGQQRFGTMMWSGDVVSGWNVFRKQISGGLNLSLSGLPYWNSDIGGFFSGRNYPGGVSDAAFRELYVRWLQFGTFCPMMRSHGTDTPREIYQFGAKGDWAYDAIEKFINLRYRFLPYNYSNAWEVAAGGTMMRALMMDFPTDKKVLNIDNEYMFGKSMLVCPVTDSMYTSRANGNTAVDLKTIKKQKLYLPAGTQWFDFWTGEKLAGDQEVEKEAPIDIMPLYVKAGSIIPMGPFQQYTDEKKPDALEIRIYEGADGKFTLYEDEGDNYNYEKRICTFIDFEWNDKARTLTIKDRKGSFPGMLQNRTFNVVVVKKGNGTGMEVPGKFDRVITYTGKAVTTKIP</sequence>
<dbReference type="SUPFAM" id="SSF51445">
    <property type="entry name" value="(Trans)glycosidases"/>
    <property type="match status" value="1"/>
</dbReference>
<dbReference type="Gene3D" id="2.60.40.1760">
    <property type="entry name" value="glycosyl hydrolase (family 31)"/>
    <property type="match status" value="1"/>
</dbReference>
<dbReference type="Pfam" id="PF17137">
    <property type="entry name" value="DUF5110"/>
    <property type="match status" value="1"/>
</dbReference>